<gene>
    <name evidence="1" type="ORF">HID58_028591</name>
</gene>
<evidence type="ECO:0000313" key="1">
    <source>
        <dbReference type="EMBL" id="KAH0914145.1"/>
    </source>
</evidence>
<proteinExistence type="predicted"/>
<dbReference type="Proteomes" id="UP000824890">
    <property type="component" value="Unassembled WGS sequence"/>
</dbReference>
<keyword evidence="2" id="KW-1185">Reference proteome</keyword>
<protein>
    <submittedName>
        <fullName evidence="1">Uncharacterized protein</fullName>
    </submittedName>
</protein>
<reference evidence="1 2" key="1">
    <citation type="submission" date="2021-05" db="EMBL/GenBank/DDBJ databases">
        <title>Genome Assembly of Synthetic Allotetraploid Brassica napus Reveals Homoeologous Exchanges between Subgenomes.</title>
        <authorList>
            <person name="Davis J.T."/>
        </authorList>
    </citation>
    <scope>NUCLEOTIDE SEQUENCE [LARGE SCALE GENOMIC DNA]</scope>
    <source>
        <strain evidence="2">cv. Da-Ae</strain>
        <tissue evidence="1">Seedling</tissue>
    </source>
</reference>
<name>A0ABQ8CAS1_BRANA</name>
<evidence type="ECO:0000313" key="2">
    <source>
        <dbReference type="Proteomes" id="UP000824890"/>
    </source>
</evidence>
<dbReference type="EMBL" id="JAGKQM010000008">
    <property type="protein sequence ID" value="KAH0914145.1"/>
    <property type="molecule type" value="Genomic_DNA"/>
</dbReference>
<comment type="caution">
    <text evidence="1">The sequence shown here is derived from an EMBL/GenBank/DDBJ whole genome shotgun (WGS) entry which is preliminary data.</text>
</comment>
<organism evidence="1 2">
    <name type="scientific">Brassica napus</name>
    <name type="common">Rape</name>
    <dbReference type="NCBI Taxonomy" id="3708"/>
    <lineage>
        <taxon>Eukaryota</taxon>
        <taxon>Viridiplantae</taxon>
        <taxon>Streptophyta</taxon>
        <taxon>Embryophyta</taxon>
        <taxon>Tracheophyta</taxon>
        <taxon>Spermatophyta</taxon>
        <taxon>Magnoliopsida</taxon>
        <taxon>eudicotyledons</taxon>
        <taxon>Gunneridae</taxon>
        <taxon>Pentapetalae</taxon>
        <taxon>rosids</taxon>
        <taxon>malvids</taxon>
        <taxon>Brassicales</taxon>
        <taxon>Brassicaceae</taxon>
        <taxon>Brassiceae</taxon>
        <taxon>Brassica</taxon>
    </lineage>
</organism>
<accession>A0ABQ8CAS1</accession>
<sequence>MDLLPFWFAFKDRCRFGVPLAAPLLARAPTSFFALTGLAGLGLSRSDELYPQPPFLIFSFLHKQ</sequence>